<evidence type="ECO:0000256" key="3">
    <source>
        <dbReference type="ARBA" id="ARBA00022729"/>
    </source>
</evidence>
<dbReference type="SUPFAM" id="SSF48452">
    <property type="entry name" value="TPR-like"/>
    <property type="match status" value="1"/>
</dbReference>
<dbReference type="Pfam" id="PF07980">
    <property type="entry name" value="SusD_RagB"/>
    <property type="match status" value="1"/>
</dbReference>
<dbReference type="Gene3D" id="1.10.3780.10">
    <property type="entry name" value="SusD-like"/>
    <property type="match status" value="1"/>
</dbReference>
<dbReference type="InterPro" id="IPR033985">
    <property type="entry name" value="SusD-like_N"/>
</dbReference>
<comment type="subcellular location">
    <subcellularLocation>
        <location evidence="1">Cell outer membrane</location>
    </subcellularLocation>
</comment>
<protein>
    <submittedName>
        <fullName evidence="8">SusD family protein</fullName>
    </submittedName>
</protein>
<comment type="similarity">
    <text evidence="2">Belongs to the SusD family.</text>
</comment>
<evidence type="ECO:0000256" key="2">
    <source>
        <dbReference type="ARBA" id="ARBA00006275"/>
    </source>
</evidence>
<name>E0NS06_9BACT</name>
<dbReference type="Pfam" id="PF14322">
    <property type="entry name" value="SusD-like_3"/>
    <property type="match status" value="1"/>
</dbReference>
<reference evidence="8" key="1">
    <citation type="submission" date="2010-07" db="EMBL/GenBank/DDBJ databases">
        <authorList>
            <person name="Muzny D."/>
            <person name="Qin X."/>
            <person name="Deng J."/>
            <person name="Jiang H."/>
            <person name="Liu Y."/>
            <person name="Qu J."/>
            <person name="Song X.-Z."/>
            <person name="Zhang L."/>
            <person name="Thornton R."/>
            <person name="Coyle M."/>
            <person name="Francisco L."/>
            <person name="Jackson L."/>
            <person name="Javaid M."/>
            <person name="Korchina V."/>
            <person name="Kovar C."/>
            <person name="Mata R."/>
            <person name="Mathew T."/>
            <person name="Ngo R."/>
            <person name="Nguyen L."/>
            <person name="Nguyen N."/>
            <person name="Okwuonu G."/>
            <person name="Ongeri F."/>
            <person name="Pham C."/>
            <person name="Simmons D."/>
            <person name="Wilczek-Boney K."/>
            <person name="Hale W."/>
            <person name="Jakkamsetti A."/>
            <person name="Pham P."/>
            <person name="Ruth R."/>
            <person name="San Lucas F."/>
            <person name="Warren J."/>
            <person name="Zhang J."/>
            <person name="Zhao Z."/>
            <person name="Zhou C."/>
            <person name="Zhu D."/>
            <person name="Lee S."/>
            <person name="Bess C."/>
            <person name="Blankenburg K."/>
            <person name="Forbes L."/>
            <person name="Fu Q."/>
            <person name="Gubbala S."/>
            <person name="Hirani K."/>
            <person name="Jayaseelan J.C."/>
            <person name="Lara F."/>
            <person name="Munidasa M."/>
            <person name="Palculict T."/>
            <person name="Patil S."/>
            <person name="Pu L.-L."/>
            <person name="Saada N."/>
            <person name="Tang L."/>
            <person name="Weissenberger G."/>
            <person name="Zhu Y."/>
            <person name="Hemphill L."/>
            <person name="Shang Y."/>
            <person name="Youmans B."/>
            <person name="Ayvaz T."/>
            <person name="Ross M."/>
            <person name="Santibanez J."/>
            <person name="Aqrawi P."/>
            <person name="Gross S."/>
            <person name="Joshi V."/>
            <person name="Fowler G."/>
            <person name="Nazareth L."/>
            <person name="Reid J."/>
            <person name="Worley K."/>
            <person name="Petrosino J."/>
            <person name="Highlander S."/>
            <person name="Gibbs R."/>
        </authorList>
    </citation>
    <scope>NUCLEOTIDE SEQUENCE [LARGE SCALE GENOMIC DNA]</scope>
    <source>
        <strain evidence="8">DSM 16973</strain>
    </source>
</reference>
<gene>
    <name evidence="8" type="ORF">HMPREF0658_0957</name>
</gene>
<evidence type="ECO:0000259" key="7">
    <source>
        <dbReference type="Pfam" id="PF14322"/>
    </source>
</evidence>
<dbReference type="eggNOG" id="COG3637">
    <property type="taxonomic scope" value="Bacteria"/>
</dbReference>
<evidence type="ECO:0000313" key="9">
    <source>
        <dbReference type="Proteomes" id="UP000004394"/>
    </source>
</evidence>
<keyword evidence="5" id="KW-0998">Cell outer membrane</keyword>
<dbReference type="InterPro" id="IPR012944">
    <property type="entry name" value="SusD_RagB_dom"/>
</dbReference>
<keyword evidence="4" id="KW-0472">Membrane</keyword>
<dbReference type="PROSITE" id="PS51257">
    <property type="entry name" value="PROKAR_LIPOPROTEIN"/>
    <property type="match status" value="1"/>
</dbReference>
<dbReference type="Proteomes" id="UP000004394">
    <property type="component" value="Unassembled WGS sequence"/>
</dbReference>
<dbReference type="GO" id="GO:0009279">
    <property type="term" value="C:cell outer membrane"/>
    <property type="evidence" value="ECO:0007669"/>
    <property type="project" value="UniProtKB-SubCell"/>
</dbReference>
<comment type="caution">
    <text evidence="8">The sequence shown here is derived from an EMBL/GenBank/DDBJ whole genome shotgun (WGS) entry which is preliminary data.</text>
</comment>
<accession>E0NS06</accession>
<evidence type="ECO:0000256" key="1">
    <source>
        <dbReference type="ARBA" id="ARBA00004442"/>
    </source>
</evidence>
<dbReference type="BioCyc" id="PMAR862515-HMP:GMOO-972-MONOMER"/>
<feature type="domain" description="RagB/SusD" evidence="6">
    <location>
        <begin position="358"/>
        <end position="532"/>
    </location>
</feature>
<proteinExistence type="inferred from homology"/>
<keyword evidence="9" id="KW-1185">Reference proteome</keyword>
<feature type="domain" description="SusD-like N-terminal" evidence="7">
    <location>
        <begin position="101"/>
        <end position="228"/>
    </location>
</feature>
<evidence type="ECO:0000256" key="4">
    <source>
        <dbReference type="ARBA" id="ARBA00023136"/>
    </source>
</evidence>
<dbReference type="InterPro" id="IPR011990">
    <property type="entry name" value="TPR-like_helical_dom_sf"/>
</dbReference>
<evidence type="ECO:0000259" key="6">
    <source>
        <dbReference type="Pfam" id="PF07980"/>
    </source>
</evidence>
<keyword evidence="3" id="KW-0732">Signal</keyword>
<sequence length="532" mass="58712">MKLYIKNIIPVAALSLTLGMTSCVGDLDVKPIDPNLTTDLYVEGLFNKCYATMALAGNGGPDGDCDIDGIDGGTSGFVRQMWNANELTTDEAVCAWGDDGIAQFCHNTYDSSHPMLAGYYARLTTSITYCNQYLNEAESYDATMTAEVRFLRALDYYLLMDAFGNIPFSTTVSKPVRYTRQEAYNFIEKELLEIEPSLSAAQPKKSTDSGYGRVDKAAAWLLLSRLYLNAEVYTGTAQWAKAAEYAKKVMDSSYRLNTTTIGGWSAYQMLFMGDNGETDAAYEAILPLLQDGLKTASYGTSLYLMGSTFDGDVHANKNEPTKTNGTDQTWGGNRALPNLVAKFFPSNNAPQVACYDMTDEAGDDRALFDGKGRTLNVDELGTFKKGYAVAKFTNFKTDGSVGHDAKHPDTDFFFFRKAEAYLAYAEATARQNGGSATTEGVAAINALRARAHASQHTGYSLNDILDEWSREFYFEGRRRTDLIRFGKFGGDNNYNWQWKGGTYNGRNFSANKNIFAIPSNQVNDVIKQNPGY</sequence>
<dbReference type="Gene3D" id="1.25.40.390">
    <property type="match status" value="1"/>
</dbReference>
<dbReference type="STRING" id="862515.HMPREF0658_0957"/>
<dbReference type="Gene3D" id="1.25.40.10">
    <property type="entry name" value="Tetratricopeptide repeat domain"/>
    <property type="match status" value="1"/>
</dbReference>
<dbReference type="EMBL" id="AEEI01000032">
    <property type="protein sequence ID" value="EFM02100.1"/>
    <property type="molecule type" value="Genomic_DNA"/>
</dbReference>
<organism evidence="8 9">
    <name type="scientific">Hoylesella marshii DSM 16973 = JCM 13450</name>
    <dbReference type="NCBI Taxonomy" id="862515"/>
    <lineage>
        <taxon>Bacteria</taxon>
        <taxon>Pseudomonadati</taxon>
        <taxon>Bacteroidota</taxon>
        <taxon>Bacteroidia</taxon>
        <taxon>Bacteroidales</taxon>
        <taxon>Prevotellaceae</taxon>
        <taxon>Hoylesella</taxon>
    </lineage>
</organism>
<evidence type="ECO:0000313" key="8">
    <source>
        <dbReference type="EMBL" id="EFM02100.1"/>
    </source>
</evidence>
<dbReference type="HOGENOM" id="CLU_015553_1_2_10"/>
<dbReference type="RefSeq" id="WP_006948875.1">
    <property type="nucleotide sequence ID" value="NZ_BAJI01000041.1"/>
</dbReference>
<evidence type="ECO:0000256" key="5">
    <source>
        <dbReference type="ARBA" id="ARBA00023237"/>
    </source>
</evidence>
<dbReference type="OrthoDB" id="5694214at2"/>
<dbReference type="AlphaFoldDB" id="E0NS06"/>